<keyword evidence="2 7" id="KW-0349">Heme</keyword>
<dbReference type="GO" id="GO:0009055">
    <property type="term" value="F:electron transfer activity"/>
    <property type="evidence" value="ECO:0007669"/>
    <property type="project" value="InterPro"/>
</dbReference>
<evidence type="ECO:0000256" key="4">
    <source>
        <dbReference type="ARBA" id="ARBA00022982"/>
    </source>
</evidence>
<dbReference type="EMBL" id="FOHO01000016">
    <property type="protein sequence ID" value="SET94959.1"/>
    <property type="molecule type" value="Genomic_DNA"/>
</dbReference>
<protein>
    <submittedName>
        <fullName evidence="9">Cytochrome c556</fullName>
    </submittedName>
</protein>
<keyword evidence="8" id="KW-0732">Signal</keyword>
<dbReference type="GO" id="GO:0042597">
    <property type="term" value="C:periplasmic space"/>
    <property type="evidence" value="ECO:0007669"/>
    <property type="project" value="InterPro"/>
</dbReference>
<keyword evidence="3 6" id="KW-0479">Metal-binding</keyword>
<feature type="signal peptide" evidence="8">
    <location>
        <begin position="1"/>
        <end position="21"/>
    </location>
</feature>
<dbReference type="InterPro" id="IPR012127">
    <property type="entry name" value="Cyt_c_prime"/>
</dbReference>
<accession>A0A1I0IFC5</accession>
<reference evidence="9 10" key="1">
    <citation type="submission" date="2016-10" db="EMBL/GenBank/DDBJ databases">
        <authorList>
            <person name="de Groot N.N."/>
        </authorList>
    </citation>
    <scope>NUCLEOTIDE SEQUENCE [LARGE SCALE GENOMIC DNA]</scope>
    <source>
        <strain evidence="9 10">DSM 17862</strain>
    </source>
</reference>
<dbReference type="Gene3D" id="1.20.120.10">
    <property type="entry name" value="Cytochrome c/b562"/>
    <property type="match status" value="1"/>
</dbReference>
<dbReference type="Pfam" id="PF01322">
    <property type="entry name" value="Cytochrom_C_2"/>
    <property type="match status" value="1"/>
</dbReference>
<dbReference type="PRINTS" id="PR00608">
    <property type="entry name" value="CYTCHROMECII"/>
</dbReference>
<evidence type="ECO:0000256" key="2">
    <source>
        <dbReference type="ARBA" id="ARBA00022617"/>
    </source>
</evidence>
<comment type="PTM">
    <text evidence="7">Binds 1 heme group per subunit.</text>
</comment>
<dbReference type="STRING" id="364199.SAMN04489858_1163"/>
<evidence type="ECO:0000256" key="7">
    <source>
        <dbReference type="PIRSR" id="PIRSR000027-2"/>
    </source>
</evidence>
<dbReference type="InterPro" id="IPR002321">
    <property type="entry name" value="Cyt_c_II"/>
</dbReference>
<keyword evidence="10" id="KW-1185">Reference proteome</keyword>
<dbReference type="GO" id="GO:0020037">
    <property type="term" value="F:heme binding"/>
    <property type="evidence" value="ECO:0007669"/>
    <property type="project" value="InterPro"/>
</dbReference>
<dbReference type="InterPro" id="IPR015984">
    <property type="entry name" value="Cyt_c_prime_subgr"/>
</dbReference>
<dbReference type="PIRSF" id="PIRSF000027">
    <property type="entry name" value="Cytc_c_prime"/>
    <property type="match status" value="1"/>
</dbReference>
<evidence type="ECO:0000256" key="1">
    <source>
        <dbReference type="ARBA" id="ARBA00022448"/>
    </source>
</evidence>
<dbReference type="AlphaFoldDB" id="A0A1I0IFC5"/>
<keyword evidence="4" id="KW-0249">Electron transport</keyword>
<evidence type="ECO:0000313" key="9">
    <source>
        <dbReference type="EMBL" id="SET94959.1"/>
    </source>
</evidence>
<dbReference type="GO" id="GO:0022900">
    <property type="term" value="P:electron transport chain"/>
    <property type="evidence" value="ECO:0007669"/>
    <property type="project" value="InterPro"/>
</dbReference>
<feature type="binding site" description="covalent" evidence="7">
    <location>
        <position position="143"/>
    </location>
    <ligand>
        <name>heme c</name>
        <dbReference type="ChEBI" id="CHEBI:61717"/>
    </ligand>
</feature>
<sequence length="150" mass="15543">MRLIALTATLATTLLPVLAHADAAEDALEARHGYMKMLALNMGTLSGMAKGEIAYDEAAASKAGSNIEALSGYAVADLFIEGTAMGEVDDSEALPAIWENPDQFAQKFAALSEAAAGAGEAVKGGQENVAPALQKLGGTCKDCHDDFRKK</sequence>
<evidence type="ECO:0000256" key="3">
    <source>
        <dbReference type="ARBA" id="ARBA00022723"/>
    </source>
</evidence>
<gene>
    <name evidence="9" type="ORF">SAMN04489858_1163</name>
</gene>
<dbReference type="SUPFAM" id="SSF47175">
    <property type="entry name" value="Cytochromes"/>
    <property type="match status" value="1"/>
</dbReference>
<feature type="chain" id="PRO_5011577340" evidence="8">
    <location>
        <begin position="22"/>
        <end position="150"/>
    </location>
</feature>
<feature type="binding site" description="covalent" evidence="7">
    <location>
        <position position="140"/>
    </location>
    <ligand>
        <name>heme c</name>
        <dbReference type="ChEBI" id="CHEBI:61717"/>
    </ligand>
</feature>
<keyword evidence="1" id="KW-0813">Transport</keyword>
<proteinExistence type="predicted"/>
<organism evidence="9 10">
    <name type="scientific">Paracoccus homiensis</name>
    <dbReference type="NCBI Taxonomy" id="364199"/>
    <lineage>
        <taxon>Bacteria</taxon>
        <taxon>Pseudomonadati</taxon>
        <taxon>Pseudomonadota</taxon>
        <taxon>Alphaproteobacteria</taxon>
        <taxon>Rhodobacterales</taxon>
        <taxon>Paracoccaceae</taxon>
        <taxon>Paracoccus</taxon>
    </lineage>
</organism>
<evidence type="ECO:0000313" key="10">
    <source>
        <dbReference type="Proteomes" id="UP000199180"/>
    </source>
</evidence>
<keyword evidence="5 6" id="KW-0408">Iron</keyword>
<dbReference type="RefSeq" id="WP_090737146.1">
    <property type="nucleotide sequence ID" value="NZ_FOHO01000016.1"/>
</dbReference>
<evidence type="ECO:0000256" key="8">
    <source>
        <dbReference type="SAM" id="SignalP"/>
    </source>
</evidence>
<feature type="binding site" description="axial binding residue" evidence="6">
    <location>
        <position position="144"/>
    </location>
    <ligand>
        <name>heme c</name>
        <dbReference type="ChEBI" id="CHEBI:61717"/>
    </ligand>
    <ligandPart>
        <name>Fe</name>
        <dbReference type="ChEBI" id="CHEBI:18248"/>
    </ligandPart>
</feature>
<dbReference type="InterPro" id="IPR010980">
    <property type="entry name" value="Cyt_c/b562"/>
</dbReference>
<evidence type="ECO:0000256" key="5">
    <source>
        <dbReference type="ARBA" id="ARBA00023004"/>
    </source>
</evidence>
<name>A0A1I0IFC5_9RHOB</name>
<evidence type="ECO:0000256" key="6">
    <source>
        <dbReference type="PIRSR" id="PIRSR000027-1"/>
    </source>
</evidence>
<dbReference type="GO" id="GO:0005506">
    <property type="term" value="F:iron ion binding"/>
    <property type="evidence" value="ECO:0007669"/>
    <property type="project" value="InterPro"/>
</dbReference>
<dbReference type="OrthoDB" id="7596534at2"/>
<dbReference type="PROSITE" id="PS51009">
    <property type="entry name" value="CYTCII"/>
    <property type="match status" value="1"/>
</dbReference>
<dbReference type="Proteomes" id="UP000199180">
    <property type="component" value="Unassembled WGS sequence"/>
</dbReference>